<evidence type="ECO:0000313" key="9">
    <source>
        <dbReference type="Proteomes" id="UP001558652"/>
    </source>
</evidence>
<keyword evidence="2" id="KW-1003">Cell membrane</keyword>
<keyword evidence="5" id="KW-0472">Membrane</keyword>
<keyword evidence="6" id="KW-0675">Receptor</keyword>
<keyword evidence="4" id="KW-1133">Transmembrane helix</keyword>
<dbReference type="Proteomes" id="UP001558652">
    <property type="component" value="Unassembled WGS sequence"/>
</dbReference>
<proteinExistence type="predicted"/>
<evidence type="ECO:0000256" key="5">
    <source>
        <dbReference type="ARBA" id="ARBA00023136"/>
    </source>
</evidence>
<evidence type="ECO:0000256" key="2">
    <source>
        <dbReference type="ARBA" id="ARBA00022475"/>
    </source>
</evidence>
<dbReference type="PANTHER" id="PTHR21143">
    <property type="entry name" value="INVERTEBRATE GUSTATORY RECEPTOR"/>
    <property type="match status" value="1"/>
</dbReference>
<sequence length="167" mass="19091">MASKCRNMFYKNKKLEATEDLPPFCDLANSAFAVQSLTGVGAIFCTLTGNSYLLTNNVIKGTSRDLRLVFDRIFWFIFWANELWQVVHLSKTTTDESKRFTDILYKLIAKDNTNEISNNDVVSLHLVMARSVKFTAYDFFPLDYTLLHSIVASTVTYLIILVQVPEK</sequence>
<organism evidence="8 9">
    <name type="scientific">Ranatra chinensis</name>
    <dbReference type="NCBI Taxonomy" id="642074"/>
    <lineage>
        <taxon>Eukaryota</taxon>
        <taxon>Metazoa</taxon>
        <taxon>Ecdysozoa</taxon>
        <taxon>Arthropoda</taxon>
        <taxon>Hexapoda</taxon>
        <taxon>Insecta</taxon>
        <taxon>Pterygota</taxon>
        <taxon>Neoptera</taxon>
        <taxon>Paraneoptera</taxon>
        <taxon>Hemiptera</taxon>
        <taxon>Heteroptera</taxon>
        <taxon>Panheteroptera</taxon>
        <taxon>Nepomorpha</taxon>
        <taxon>Nepidae</taxon>
        <taxon>Ranatrinae</taxon>
        <taxon>Ranatra</taxon>
    </lineage>
</organism>
<evidence type="ECO:0000256" key="1">
    <source>
        <dbReference type="ARBA" id="ARBA00004651"/>
    </source>
</evidence>
<dbReference type="EMBL" id="JBFDAA010000009">
    <property type="protein sequence ID" value="KAL1129135.1"/>
    <property type="molecule type" value="Genomic_DNA"/>
</dbReference>
<protein>
    <submittedName>
        <fullName evidence="8">Uncharacterized protein</fullName>
    </submittedName>
</protein>
<name>A0ABD0YCU7_9HEMI</name>
<keyword evidence="3" id="KW-0812">Transmembrane</keyword>
<gene>
    <name evidence="8" type="ORF">AAG570_013666</name>
</gene>
<reference evidence="8 9" key="1">
    <citation type="submission" date="2024-07" db="EMBL/GenBank/DDBJ databases">
        <title>Chromosome-level genome assembly of the water stick insect Ranatra chinensis (Heteroptera: Nepidae).</title>
        <authorList>
            <person name="Liu X."/>
        </authorList>
    </citation>
    <scope>NUCLEOTIDE SEQUENCE [LARGE SCALE GENOMIC DNA]</scope>
    <source>
        <strain evidence="8">Cailab_2021Rc</strain>
        <tissue evidence="8">Muscle</tissue>
    </source>
</reference>
<keyword evidence="9" id="KW-1185">Reference proteome</keyword>
<comment type="caution">
    <text evidence="8">The sequence shown here is derived from an EMBL/GenBank/DDBJ whole genome shotgun (WGS) entry which is preliminary data.</text>
</comment>
<evidence type="ECO:0000256" key="3">
    <source>
        <dbReference type="ARBA" id="ARBA00022692"/>
    </source>
</evidence>
<evidence type="ECO:0000256" key="7">
    <source>
        <dbReference type="ARBA" id="ARBA00023224"/>
    </source>
</evidence>
<evidence type="ECO:0000256" key="4">
    <source>
        <dbReference type="ARBA" id="ARBA00022989"/>
    </source>
</evidence>
<dbReference type="Pfam" id="PF08395">
    <property type="entry name" value="7tm_7"/>
    <property type="match status" value="1"/>
</dbReference>
<evidence type="ECO:0000256" key="6">
    <source>
        <dbReference type="ARBA" id="ARBA00023170"/>
    </source>
</evidence>
<accession>A0ABD0YCU7</accession>
<dbReference type="AlphaFoldDB" id="A0ABD0YCU7"/>
<keyword evidence="7" id="KW-0807">Transducer</keyword>
<dbReference type="GO" id="GO:0007165">
    <property type="term" value="P:signal transduction"/>
    <property type="evidence" value="ECO:0007669"/>
    <property type="project" value="UniProtKB-KW"/>
</dbReference>
<dbReference type="PANTHER" id="PTHR21143:SF104">
    <property type="entry name" value="GUSTATORY RECEPTOR 8A-RELATED"/>
    <property type="match status" value="1"/>
</dbReference>
<evidence type="ECO:0000313" key="8">
    <source>
        <dbReference type="EMBL" id="KAL1129135.1"/>
    </source>
</evidence>
<dbReference type="InterPro" id="IPR013604">
    <property type="entry name" value="7TM_chemorcpt"/>
</dbReference>
<comment type="subcellular location">
    <subcellularLocation>
        <location evidence="1">Cell membrane</location>
        <topology evidence="1">Multi-pass membrane protein</topology>
    </subcellularLocation>
</comment>
<dbReference type="GO" id="GO:0005886">
    <property type="term" value="C:plasma membrane"/>
    <property type="evidence" value="ECO:0007669"/>
    <property type="project" value="UniProtKB-SubCell"/>
</dbReference>